<sequence>MSETKTEQKAAHTPGPWRIWQQVDPAIEQPSAHVALVNTTFVVGSGPLGAPEADARLIAAAPALLEACEAVFCAADMTDADRFLAMEKVATAIASSRGEG</sequence>
<keyword evidence="2" id="KW-1185">Reference proteome</keyword>
<dbReference type="EMBL" id="SACL01000006">
    <property type="protein sequence ID" value="RVT95220.1"/>
    <property type="molecule type" value="Genomic_DNA"/>
</dbReference>
<name>A0A437MC47_9PROT</name>
<gene>
    <name evidence="1" type="ORF">EOD42_16680</name>
</gene>
<dbReference type="Proteomes" id="UP000282957">
    <property type="component" value="Unassembled WGS sequence"/>
</dbReference>
<accession>A0A437MC47</accession>
<evidence type="ECO:0000313" key="1">
    <source>
        <dbReference type="EMBL" id="RVT95220.1"/>
    </source>
</evidence>
<evidence type="ECO:0000313" key="2">
    <source>
        <dbReference type="Proteomes" id="UP000282957"/>
    </source>
</evidence>
<reference evidence="1 2" key="1">
    <citation type="submission" date="2019-01" db="EMBL/GenBank/DDBJ databases">
        <authorList>
            <person name="Chen W.-M."/>
        </authorList>
    </citation>
    <scope>NUCLEOTIDE SEQUENCE [LARGE SCALE GENOMIC DNA]</scope>
    <source>
        <strain evidence="1 2">CCP-6</strain>
    </source>
</reference>
<dbReference type="AlphaFoldDB" id="A0A437MC47"/>
<proteinExistence type="predicted"/>
<organism evidence="1 2">
    <name type="scientific">Rhodovarius crocodyli</name>
    <dbReference type="NCBI Taxonomy" id="1979269"/>
    <lineage>
        <taxon>Bacteria</taxon>
        <taxon>Pseudomonadati</taxon>
        <taxon>Pseudomonadota</taxon>
        <taxon>Alphaproteobacteria</taxon>
        <taxon>Acetobacterales</taxon>
        <taxon>Roseomonadaceae</taxon>
        <taxon>Rhodovarius</taxon>
    </lineage>
</organism>
<dbReference type="RefSeq" id="WP_127788708.1">
    <property type="nucleotide sequence ID" value="NZ_SACL01000006.1"/>
</dbReference>
<comment type="caution">
    <text evidence="1">The sequence shown here is derived from an EMBL/GenBank/DDBJ whole genome shotgun (WGS) entry which is preliminary data.</text>
</comment>
<protein>
    <submittedName>
        <fullName evidence="1">Uncharacterized protein</fullName>
    </submittedName>
</protein>